<sequence length="120" mass="13520">MLVLIELSPNLETMILEHQHKIEADNEILSEELLDTPVDLSIPSLKQVTIKPYTGTEDEANFVNILIRQGVVLEKIVLVPGQVEENRRVVLKPLPPVVLQRKDFQSWKCTLSSATPPVDN</sequence>
<evidence type="ECO:0000313" key="1">
    <source>
        <dbReference type="EMBL" id="KAB2610573.1"/>
    </source>
</evidence>
<comment type="caution">
    <text evidence="1">The sequence shown here is derived from an EMBL/GenBank/DDBJ whole genome shotgun (WGS) entry which is preliminary data.</text>
</comment>
<evidence type="ECO:0000313" key="2">
    <source>
        <dbReference type="Proteomes" id="UP000327157"/>
    </source>
</evidence>
<gene>
    <name evidence="1" type="ORF">D8674_018605</name>
</gene>
<proteinExistence type="predicted"/>
<reference evidence="2" key="2">
    <citation type="submission" date="2019-10" db="EMBL/GenBank/DDBJ databases">
        <title>A de novo genome assembly of a pear dwarfing rootstock.</title>
        <authorList>
            <person name="Wang F."/>
            <person name="Wang J."/>
            <person name="Li S."/>
            <person name="Zhang Y."/>
            <person name="Fang M."/>
            <person name="Ma L."/>
            <person name="Zhao Y."/>
            <person name="Jiang S."/>
        </authorList>
    </citation>
    <scope>NUCLEOTIDE SEQUENCE [LARGE SCALE GENOMIC DNA]</scope>
</reference>
<organism evidence="1 2">
    <name type="scientific">Pyrus ussuriensis x Pyrus communis</name>
    <dbReference type="NCBI Taxonomy" id="2448454"/>
    <lineage>
        <taxon>Eukaryota</taxon>
        <taxon>Viridiplantae</taxon>
        <taxon>Streptophyta</taxon>
        <taxon>Embryophyta</taxon>
        <taxon>Tracheophyta</taxon>
        <taxon>Spermatophyta</taxon>
        <taxon>Magnoliopsida</taxon>
        <taxon>eudicotyledons</taxon>
        <taxon>Gunneridae</taxon>
        <taxon>Pentapetalae</taxon>
        <taxon>rosids</taxon>
        <taxon>fabids</taxon>
        <taxon>Rosales</taxon>
        <taxon>Rosaceae</taxon>
        <taxon>Amygdaloideae</taxon>
        <taxon>Maleae</taxon>
        <taxon>Pyrus</taxon>
    </lineage>
</organism>
<dbReference type="OrthoDB" id="1939276at2759"/>
<name>A0A5N5G5I2_9ROSA</name>
<dbReference type="AlphaFoldDB" id="A0A5N5G5I2"/>
<protein>
    <submittedName>
        <fullName evidence="1">F-box/LRR-repeat protein</fullName>
    </submittedName>
</protein>
<reference evidence="1 2" key="1">
    <citation type="submission" date="2019-09" db="EMBL/GenBank/DDBJ databases">
        <authorList>
            <person name="Ou C."/>
        </authorList>
    </citation>
    <scope>NUCLEOTIDE SEQUENCE [LARGE SCALE GENOMIC DNA]</scope>
    <source>
        <strain evidence="1">S2</strain>
        <tissue evidence="1">Leaf</tissue>
    </source>
</reference>
<dbReference type="Proteomes" id="UP000327157">
    <property type="component" value="Chromosome 17"/>
</dbReference>
<keyword evidence="2" id="KW-1185">Reference proteome</keyword>
<accession>A0A5N5G5I2</accession>
<dbReference type="EMBL" id="SMOL01000487">
    <property type="protein sequence ID" value="KAB2610573.1"/>
    <property type="molecule type" value="Genomic_DNA"/>
</dbReference>
<reference evidence="1 2" key="3">
    <citation type="submission" date="2019-11" db="EMBL/GenBank/DDBJ databases">
        <title>A de novo genome assembly of a pear dwarfing rootstock.</title>
        <authorList>
            <person name="Wang F."/>
            <person name="Wang J."/>
            <person name="Li S."/>
            <person name="Zhang Y."/>
            <person name="Fang M."/>
            <person name="Ma L."/>
            <person name="Zhao Y."/>
            <person name="Jiang S."/>
        </authorList>
    </citation>
    <scope>NUCLEOTIDE SEQUENCE [LARGE SCALE GENOMIC DNA]</scope>
    <source>
        <strain evidence="1">S2</strain>
        <tissue evidence="1">Leaf</tissue>
    </source>
</reference>